<feature type="compositionally biased region" description="Basic and acidic residues" evidence="1">
    <location>
        <begin position="234"/>
        <end position="248"/>
    </location>
</feature>
<comment type="caution">
    <text evidence="2">The sequence shown here is derived from an EMBL/GenBank/DDBJ whole genome shotgun (WGS) entry which is preliminary data.</text>
</comment>
<feature type="compositionally biased region" description="Basic and acidic residues" evidence="1">
    <location>
        <begin position="265"/>
        <end position="289"/>
    </location>
</feature>
<evidence type="ECO:0000256" key="1">
    <source>
        <dbReference type="SAM" id="MobiDB-lite"/>
    </source>
</evidence>
<feature type="compositionally biased region" description="Acidic residues" evidence="1">
    <location>
        <begin position="192"/>
        <end position="203"/>
    </location>
</feature>
<evidence type="ECO:0000313" key="2">
    <source>
        <dbReference type="EMBL" id="KOO23344.1"/>
    </source>
</evidence>
<proteinExistence type="predicted"/>
<dbReference type="AlphaFoldDB" id="A0A0M0J9R4"/>
<evidence type="ECO:0008006" key="4">
    <source>
        <dbReference type="Google" id="ProtNLM"/>
    </source>
</evidence>
<protein>
    <recommendedName>
        <fullName evidence="4">Tudor-knot domain-containing protein</fullName>
    </recommendedName>
</protein>
<accession>A0A0M0J9R4</accession>
<sequence length="321" mass="34114">MSAPGKRKSEQLVAPKPAPVVPAEAEADDSGRARKSARSRGVSVKLTGAGSCKQQEAAEPGSGNADDTDMPPAADAPMVASGGGGGKFDVGDTIILLNGSLCYEADVLQVQGADAPAATKKGTKKAEPAPAATRSYLVRYTKWPRRPEEWVAEMFVNEWSEALAKGATNRPPRARMWDAKKAGGAKGGAAGADDEEELDEEDEPAPKPAPKQKQKDKKDANLLKEQEAAQLEIKSPRAEAKKAMEDARRKHRRKGLPMKSLPAPREIDLAARTLEGEGDPKAALSDERPPSSAATTKDTSGVARVRRRKPAKPCASLLPMW</sequence>
<feature type="compositionally biased region" description="Basic and acidic residues" evidence="1">
    <location>
        <begin position="216"/>
        <end position="227"/>
    </location>
</feature>
<feature type="region of interest" description="Disordered" evidence="1">
    <location>
        <begin position="167"/>
        <end position="321"/>
    </location>
</feature>
<reference evidence="3" key="1">
    <citation type="journal article" date="2015" name="PLoS Genet.">
        <title>Genome Sequence and Transcriptome Analyses of Chrysochromulina tobin: Metabolic Tools for Enhanced Algal Fitness in the Prominent Order Prymnesiales (Haptophyceae).</title>
        <authorList>
            <person name="Hovde B.T."/>
            <person name="Deodato C.R."/>
            <person name="Hunsperger H.M."/>
            <person name="Ryken S.A."/>
            <person name="Yost W."/>
            <person name="Jha R.K."/>
            <person name="Patterson J."/>
            <person name="Monnat R.J. Jr."/>
            <person name="Barlow S.B."/>
            <person name="Starkenburg S.R."/>
            <person name="Cattolico R.A."/>
        </authorList>
    </citation>
    <scope>NUCLEOTIDE SEQUENCE</scope>
    <source>
        <strain evidence="3">CCMP291</strain>
    </source>
</reference>
<dbReference type="Gene3D" id="2.30.30.140">
    <property type="match status" value="1"/>
</dbReference>
<keyword evidence="3" id="KW-1185">Reference proteome</keyword>
<dbReference type="Proteomes" id="UP000037460">
    <property type="component" value="Unassembled WGS sequence"/>
</dbReference>
<organism evidence="2 3">
    <name type="scientific">Chrysochromulina tobinii</name>
    <dbReference type="NCBI Taxonomy" id="1460289"/>
    <lineage>
        <taxon>Eukaryota</taxon>
        <taxon>Haptista</taxon>
        <taxon>Haptophyta</taxon>
        <taxon>Prymnesiophyceae</taxon>
        <taxon>Prymnesiales</taxon>
        <taxon>Chrysochromulinaceae</taxon>
        <taxon>Chrysochromulina</taxon>
    </lineage>
</organism>
<feature type="region of interest" description="Disordered" evidence="1">
    <location>
        <begin position="1"/>
        <end position="84"/>
    </location>
</feature>
<name>A0A0M0J9R4_9EUKA</name>
<gene>
    <name evidence="2" type="ORF">Ctob_002838</name>
</gene>
<evidence type="ECO:0000313" key="3">
    <source>
        <dbReference type="Proteomes" id="UP000037460"/>
    </source>
</evidence>
<dbReference type="EMBL" id="JWZX01003201">
    <property type="protein sequence ID" value="KOO23344.1"/>
    <property type="molecule type" value="Genomic_DNA"/>
</dbReference>